<protein>
    <submittedName>
        <fullName evidence="2">Uncharacterized protein</fullName>
    </submittedName>
</protein>
<feature type="transmembrane region" description="Helical" evidence="1">
    <location>
        <begin position="86"/>
        <end position="105"/>
    </location>
</feature>
<keyword evidence="3" id="KW-1185">Reference proteome</keyword>
<name>A0A5J4P320_9TREM</name>
<organism evidence="2 3">
    <name type="scientific">Paragonimus westermani</name>
    <dbReference type="NCBI Taxonomy" id="34504"/>
    <lineage>
        <taxon>Eukaryota</taxon>
        <taxon>Metazoa</taxon>
        <taxon>Spiralia</taxon>
        <taxon>Lophotrochozoa</taxon>
        <taxon>Platyhelminthes</taxon>
        <taxon>Trematoda</taxon>
        <taxon>Digenea</taxon>
        <taxon>Plagiorchiida</taxon>
        <taxon>Troglotremata</taxon>
        <taxon>Troglotrematidae</taxon>
        <taxon>Paragonimus</taxon>
    </lineage>
</organism>
<feature type="transmembrane region" description="Helical" evidence="1">
    <location>
        <begin position="158"/>
        <end position="184"/>
    </location>
</feature>
<proteinExistence type="predicted"/>
<keyword evidence="1" id="KW-0472">Membrane</keyword>
<evidence type="ECO:0000313" key="2">
    <source>
        <dbReference type="EMBL" id="KAA3681922.1"/>
    </source>
</evidence>
<comment type="caution">
    <text evidence="2">The sequence shown here is derived from an EMBL/GenBank/DDBJ whole genome shotgun (WGS) entry which is preliminary data.</text>
</comment>
<dbReference type="AlphaFoldDB" id="A0A5J4P320"/>
<evidence type="ECO:0000256" key="1">
    <source>
        <dbReference type="SAM" id="Phobius"/>
    </source>
</evidence>
<sequence>MPSKGRRNKRIISGSVKFTCSRALPGSFERLHFLEELVDEFKSTDSTDYKEQVRTCSHCIFSRLWQIWRISLTIRETVLILGSWRYWIYSSIVWMRLLLFGANLVGPHLYVVPTLGINRNPAATESAVRLAELALGGIANLAAVSPTDRSSIVEHPKLIFVIAGLAASQPLIVIHCLTILIHLFTKSTSADSKNPSPLPDRFPAAVRAAQTYQQAVTSSTVNASTFLDPRIGILSRLLLEDCC</sequence>
<dbReference type="Proteomes" id="UP000324629">
    <property type="component" value="Unassembled WGS sequence"/>
</dbReference>
<keyword evidence="1" id="KW-1133">Transmembrane helix</keyword>
<evidence type="ECO:0000313" key="3">
    <source>
        <dbReference type="Proteomes" id="UP000324629"/>
    </source>
</evidence>
<keyword evidence="1" id="KW-0812">Transmembrane</keyword>
<gene>
    <name evidence="2" type="ORF">DEA37_0014870</name>
</gene>
<dbReference type="EMBL" id="QNGE01000100">
    <property type="protein sequence ID" value="KAA3681922.1"/>
    <property type="molecule type" value="Genomic_DNA"/>
</dbReference>
<accession>A0A5J4P320</accession>
<reference evidence="2 3" key="1">
    <citation type="journal article" date="2019" name="Gigascience">
        <title>Whole-genome sequence of the oriental lung fluke Paragonimus westermani.</title>
        <authorList>
            <person name="Oey H."/>
            <person name="Zakrzewski M."/>
            <person name="Narain K."/>
            <person name="Devi K.R."/>
            <person name="Agatsuma T."/>
            <person name="Nawaratna S."/>
            <person name="Gobert G.N."/>
            <person name="Jones M.K."/>
            <person name="Ragan M.A."/>
            <person name="McManus D.P."/>
            <person name="Krause L."/>
        </authorList>
    </citation>
    <scope>NUCLEOTIDE SEQUENCE [LARGE SCALE GENOMIC DNA]</scope>
    <source>
        <strain evidence="2 3">IND2009</strain>
    </source>
</reference>